<dbReference type="EMBL" id="LUGG01000009">
    <property type="protein sequence ID" value="OBZ72578.1"/>
    <property type="molecule type" value="Genomic_DNA"/>
</dbReference>
<sequence length="210" mass="22080">MSASALRALSKHSRSLSRTTAAATPRTVRAFHSPFIVLQSESPITAPPTVHTAGPLYEKQLDHSPEPIVSATGARTYVVSEPDPSNTPYEVPSGAFPTSAPYQTYTPTNAPVPPGARFASTSNAFAHPLSRAAPQNKSGVMESSAVRYGEAPGEMGARGGGHGGIGLMDAWSTTNGEGELELADRNPPPLGENAEKFSKLGVDNAWKERK</sequence>
<evidence type="ECO:0000256" key="1">
    <source>
        <dbReference type="SAM" id="MobiDB-lite"/>
    </source>
</evidence>
<protein>
    <submittedName>
        <fullName evidence="2">Uncharacterized protein</fullName>
    </submittedName>
</protein>
<reference evidence="2 3" key="1">
    <citation type="submission" date="2016-03" db="EMBL/GenBank/DDBJ databases">
        <title>Whole genome sequencing of Grifola frondosa 9006-11.</title>
        <authorList>
            <person name="Min B."/>
            <person name="Park H."/>
            <person name="Kim J.-G."/>
            <person name="Cho H."/>
            <person name="Oh Y.-L."/>
            <person name="Kong W.-S."/>
            <person name="Choi I.-G."/>
        </authorList>
    </citation>
    <scope>NUCLEOTIDE SEQUENCE [LARGE SCALE GENOMIC DNA]</scope>
    <source>
        <strain evidence="2 3">9006-11</strain>
    </source>
</reference>
<evidence type="ECO:0000313" key="2">
    <source>
        <dbReference type="EMBL" id="OBZ72578.1"/>
    </source>
</evidence>
<dbReference type="AlphaFoldDB" id="A0A1C7M715"/>
<evidence type="ECO:0000313" key="3">
    <source>
        <dbReference type="Proteomes" id="UP000092993"/>
    </source>
</evidence>
<gene>
    <name evidence="2" type="ORF">A0H81_07788</name>
</gene>
<organism evidence="2 3">
    <name type="scientific">Grifola frondosa</name>
    <name type="common">Maitake</name>
    <name type="synonym">Polyporus frondosus</name>
    <dbReference type="NCBI Taxonomy" id="5627"/>
    <lineage>
        <taxon>Eukaryota</taxon>
        <taxon>Fungi</taxon>
        <taxon>Dikarya</taxon>
        <taxon>Basidiomycota</taxon>
        <taxon>Agaricomycotina</taxon>
        <taxon>Agaricomycetes</taxon>
        <taxon>Polyporales</taxon>
        <taxon>Grifolaceae</taxon>
        <taxon>Grifola</taxon>
    </lineage>
</organism>
<comment type="caution">
    <text evidence="2">The sequence shown here is derived from an EMBL/GenBank/DDBJ whole genome shotgun (WGS) entry which is preliminary data.</text>
</comment>
<proteinExistence type="predicted"/>
<dbReference type="OMA" id="APYQNYT"/>
<feature type="region of interest" description="Disordered" evidence="1">
    <location>
        <begin position="1"/>
        <end position="23"/>
    </location>
</feature>
<accession>A0A1C7M715</accession>
<keyword evidence="3" id="KW-1185">Reference proteome</keyword>
<dbReference type="Proteomes" id="UP000092993">
    <property type="component" value="Unassembled WGS sequence"/>
</dbReference>
<name>A0A1C7M715_GRIFR</name>
<feature type="region of interest" description="Disordered" evidence="1">
    <location>
        <begin position="160"/>
        <end position="210"/>
    </location>
</feature>
<dbReference type="OrthoDB" id="3355886at2759"/>